<proteinExistence type="predicted"/>
<evidence type="ECO:0000313" key="3">
    <source>
        <dbReference type="Proteomes" id="UP001501521"/>
    </source>
</evidence>
<keyword evidence="3" id="KW-1185">Reference proteome</keyword>
<comment type="caution">
    <text evidence="2">The sequence shown here is derived from an EMBL/GenBank/DDBJ whole genome shotgun (WGS) entry which is preliminary data.</text>
</comment>
<dbReference type="EMBL" id="BAABLV010000038">
    <property type="protein sequence ID" value="GAA4905930.1"/>
    <property type="molecule type" value="Genomic_DNA"/>
</dbReference>
<dbReference type="RefSeq" id="WP_345583684.1">
    <property type="nucleotide sequence ID" value="NZ_BAABLV010000038.1"/>
</dbReference>
<feature type="transmembrane region" description="Helical" evidence="1">
    <location>
        <begin position="12"/>
        <end position="29"/>
    </location>
</feature>
<dbReference type="InterPro" id="IPR021443">
    <property type="entry name" value="DUF3093"/>
</dbReference>
<evidence type="ECO:0000256" key="1">
    <source>
        <dbReference type="SAM" id="Phobius"/>
    </source>
</evidence>
<accession>A0ABP9FUF6</accession>
<keyword evidence="1" id="KW-0812">Transmembrane</keyword>
<organism evidence="2 3">
    <name type="scientific">Tessaracoccus lubricantis</name>
    <dbReference type="NCBI Taxonomy" id="545543"/>
    <lineage>
        <taxon>Bacteria</taxon>
        <taxon>Bacillati</taxon>
        <taxon>Actinomycetota</taxon>
        <taxon>Actinomycetes</taxon>
        <taxon>Propionibacteriales</taxon>
        <taxon>Propionibacteriaceae</taxon>
        <taxon>Tessaracoccus</taxon>
    </lineage>
</organism>
<dbReference type="Pfam" id="PF11292">
    <property type="entry name" value="DUF3093"/>
    <property type="match status" value="1"/>
</dbReference>
<keyword evidence="1" id="KW-0472">Membrane</keyword>
<gene>
    <name evidence="2" type="ORF">GCM10025789_26650</name>
</gene>
<reference evidence="3" key="1">
    <citation type="journal article" date="2019" name="Int. J. Syst. Evol. Microbiol.">
        <title>The Global Catalogue of Microorganisms (GCM) 10K type strain sequencing project: providing services to taxonomists for standard genome sequencing and annotation.</title>
        <authorList>
            <consortium name="The Broad Institute Genomics Platform"/>
            <consortium name="The Broad Institute Genome Sequencing Center for Infectious Disease"/>
            <person name="Wu L."/>
            <person name="Ma J."/>
        </authorList>
    </citation>
    <scope>NUCLEOTIDE SEQUENCE [LARGE SCALE GENOMIC DNA]</scope>
    <source>
        <strain evidence="3">JCM 19125</strain>
    </source>
</reference>
<dbReference type="Proteomes" id="UP001501521">
    <property type="component" value="Unassembled WGS sequence"/>
</dbReference>
<keyword evidence="1" id="KW-1133">Transmembrane helix</keyword>
<name>A0ABP9FUF6_9ACTN</name>
<sequence>MSYSERLHIPWWWMVIGLLFVASIAVAVFAYLDVWLAVTVTLLALAAVVLGLLAYGTTRVTVDDAALTAGRYRLERQYIGNVTAYEGEEARVALGPGADNREFLFTRPFIDGVVRVDLNDPADPHSGWLISTRRPAELAAALSGDAR</sequence>
<feature type="transmembrane region" description="Helical" evidence="1">
    <location>
        <begin position="35"/>
        <end position="55"/>
    </location>
</feature>
<protein>
    <submittedName>
        <fullName evidence="2">DUF3093 domain-containing protein</fullName>
    </submittedName>
</protein>
<evidence type="ECO:0000313" key="2">
    <source>
        <dbReference type="EMBL" id="GAA4905930.1"/>
    </source>
</evidence>